<dbReference type="Proteomes" id="UP000298663">
    <property type="component" value="Unassembled WGS sequence"/>
</dbReference>
<sequence>MEFFSVTERDAQQMLEIIRCCQCNEKTSDQYFFGCKHTFCALCVAGFRSQITLAQCPSCAFILGGEVIPCTFLKEVAANLNSLLETINALNSDPSVLAQAPPTQVEMENLRAMLADPKEKRQTVDEFICSQQVQASQAFNYGPTPSQIGCTSQINKNLDPEVASSSSETSLSRSASVTHKNTAKIEQKDQNVTERPKKKAKANPKTPKNSKTSKTALRQSSVLNVPSYSGFEASPCFNGQPYRSSQMPGPSQMPPPSQHHVPAIQQTQNPWNPMIQFQHGIYTQQYGPLESLFASQSHTQTTYSNDPYPACPNNNFYLGDSLYDSREPVQFSTFQHKPTITYGDVSPVVRPISHKTPKSSKNNATPKARTAGRKGTTKKSSFHVNEMI</sequence>
<dbReference type="InterPro" id="IPR013083">
    <property type="entry name" value="Znf_RING/FYVE/PHD"/>
</dbReference>
<evidence type="ECO:0000256" key="4">
    <source>
        <dbReference type="PROSITE-ProRule" id="PRU00175"/>
    </source>
</evidence>
<evidence type="ECO:0000256" key="3">
    <source>
        <dbReference type="ARBA" id="ARBA00022833"/>
    </source>
</evidence>
<dbReference type="EMBL" id="AZBU02000014">
    <property type="protein sequence ID" value="TKR57837.1"/>
    <property type="molecule type" value="Genomic_DNA"/>
</dbReference>
<protein>
    <recommendedName>
        <fullName evidence="6">RING-type domain-containing protein</fullName>
    </recommendedName>
</protein>
<keyword evidence="1" id="KW-0479">Metal-binding</keyword>
<keyword evidence="8" id="KW-1185">Reference proteome</keyword>
<organism evidence="7 8">
    <name type="scientific">Steinernema carpocapsae</name>
    <name type="common">Entomopathogenic nematode</name>
    <dbReference type="NCBI Taxonomy" id="34508"/>
    <lineage>
        <taxon>Eukaryota</taxon>
        <taxon>Metazoa</taxon>
        <taxon>Ecdysozoa</taxon>
        <taxon>Nematoda</taxon>
        <taxon>Chromadorea</taxon>
        <taxon>Rhabditida</taxon>
        <taxon>Tylenchina</taxon>
        <taxon>Panagrolaimomorpha</taxon>
        <taxon>Strongyloidoidea</taxon>
        <taxon>Steinernematidae</taxon>
        <taxon>Steinernema</taxon>
    </lineage>
</organism>
<feature type="region of interest" description="Disordered" evidence="5">
    <location>
        <begin position="352"/>
        <end position="388"/>
    </location>
</feature>
<reference evidence="7 8" key="2">
    <citation type="journal article" date="2019" name="G3 (Bethesda)">
        <title>Hybrid Assembly of the Genome of the Entomopathogenic Nematode Steinernema carpocapsae Identifies the X-Chromosome.</title>
        <authorList>
            <person name="Serra L."/>
            <person name="Macchietto M."/>
            <person name="Macias-Munoz A."/>
            <person name="McGill C.J."/>
            <person name="Rodriguez I.M."/>
            <person name="Rodriguez B."/>
            <person name="Murad R."/>
            <person name="Mortazavi A."/>
        </authorList>
    </citation>
    <scope>NUCLEOTIDE SEQUENCE [LARGE SCALE GENOMIC DNA]</scope>
    <source>
        <strain evidence="7 8">ALL</strain>
    </source>
</reference>
<dbReference type="GO" id="GO:0008270">
    <property type="term" value="F:zinc ion binding"/>
    <property type="evidence" value="ECO:0007669"/>
    <property type="project" value="UniProtKB-KW"/>
</dbReference>
<accession>A0A4U5LPI3</accession>
<feature type="compositionally biased region" description="Basic and acidic residues" evidence="5">
    <location>
        <begin position="183"/>
        <end position="195"/>
    </location>
</feature>
<dbReference type="PROSITE" id="PS50089">
    <property type="entry name" value="ZF_RING_2"/>
    <property type="match status" value="1"/>
</dbReference>
<dbReference type="PROSITE" id="PS00518">
    <property type="entry name" value="ZF_RING_1"/>
    <property type="match status" value="1"/>
</dbReference>
<proteinExistence type="predicted"/>
<comment type="caution">
    <text evidence="7">The sequence shown here is derived from an EMBL/GenBank/DDBJ whole genome shotgun (WGS) entry which is preliminary data.</text>
</comment>
<feature type="compositionally biased region" description="Low complexity" evidence="5">
    <location>
        <begin position="161"/>
        <end position="178"/>
    </location>
</feature>
<evidence type="ECO:0000313" key="7">
    <source>
        <dbReference type="EMBL" id="TKR57837.1"/>
    </source>
</evidence>
<evidence type="ECO:0000256" key="2">
    <source>
        <dbReference type="ARBA" id="ARBA00022771"/>
    </source>
</evidence>
<dbReference type="SUPFAM" id="SSF57850">
    <property type="entry name" value="RING/U-box"/>
    <property type="match status" value="1"/>
</dbReference>
<feature type="domain" description="RING-type" evidence="6">
    <location>
        <begin position="20"/>
        <end position="59"/>
    </location>
</feature>
<reference evidence="7 8" key="1">
    <citation type="journal article" date="2015" name="Genome Biol.">
        <title>Comparative genomics of Steinernema reveals deeply conserved gene regulatory networks.</title>
        <authorList>
            <person name="Dillman A.R."/>
            <person name="Macchietto M."/>
            <person name="Porter C.F."/>
            <person name="Rogers A."/>
            <person name="Williams B."/>
            <person name="Antoshechkin I."/>
            <person name="Lee M.M."/>
            <person name="Goodwin Z."/>
            <person name="Lu X."/>
            <person name="Lewis E.E."/>
            <person name="Goodrich-Blair H."/>
            <person name="Stock S.P."/>
            <person name="Adams B.J."/>
            <person name="Sternberg P.W."/>
            <person name="Mortazavi A."/>
        </authorList>
    </citation>
    <scope>NUCLEOTIDE SEQUENCE [LARGE SCALE GENOMIC DNA]</scope>
    <source>
        <strain evidence="7 8">ALL</strain>
    </source>
</reference>
<keyword evidence="2 4" id="KW-0863">Zinc-finger</keyword>
<dbReference type="InterPro" id="IPR001841">
    <property type="entry name" value="Znf_RING"/>
</dbReference>
<name>A0A4U5LPI3_STECR</name>
<feature type="compositionally biased region" description="Low complexity" evidence="5">
    <location>
        <begin position="203"/>
        <end position="215"/>
    </location>
</feature>
<evidence type="ECO:0000256" key="1">
    <source>
        <dbReference type="ARBA" id="ARBA00022723"/>
    </source>
</evidence>
<evidence type="ECO:0000256" key="5">
    <source>
        <dbReference type="SAM" id="MobiDB-lite"/>
    </source>
</evidence>
<dbReference type="Gene3D" id="3.30.40.10">
    <property type="entry name" value="Zinc/RING finger domain, C3HC4 (zinc finger)"/>
    <property type="match status" value="1"/>
</dbReference>
<dbReference type="InterPro" id="IPR017907">
    <property type="entry name" value="Znf_RING_CS"/>
</dbReference>
<feature type="compositionally biased region" description="Basic residues" evidence="5">
    <location>
        <begin position="370"/>
        <end position="381"/>
    </location>
</feature>
<evidence type="ECO:0000313" key="8">
    <source>
        <dbReference type="Proteomes" id="UP000298663"/>
    </source>
</evidence>
<gene>
    <name evidence="7" type="ORF">L596_030483</name>
</gene>
<feature type="region of interest" description="Disordered" evidence="5">
    <location>
        <begin position="159"/>
        <end position="221"/>
    </location>
</feature>
<feature type="region of interest" description="Disordered" evidence="5">
    <location>
        <begin position="239"/>
        <end position="263"/>
    </location>
</feature>
<dbReference type="AlphaFoldDB" id="A0A4U5LPI3"/>
<keyword evidence="3" id="KW-0862">Zinc</keyword>
<evidence type="ECO:0000259" key="6">
    <source>
        <dbReference type="PROSITE" id="PS50089"/>
    </source>
</evidence>